<comment type="caution">
    <text evidence="1">The sequence shown here is derived from an EMBL/GenBank/DDBJ whole genome shotgun (WGS) entry which is preliminary data.</text>
</comment>
<gene>
    <name evidence="1" type="ORF">LRX75_00665</name>
</gene>
<proteinExistence type="predicted"/>
<sequence length="77" mass="8412">MAITPRRPMSAKDAAEALFKPVKKPVAPAVERQVVPKTREMVTLKIDSDVLAHFQSGGPGWQERVNATLRAAMNDKG</sequence>
<keyword evidence="2" id="KW-1185">Reference proteome</keyword>
<dbReference type="InterPro" id="IPR025528">
    <property type="entry name" value="BrnA_antitoxin"/>
</dbReference>
<evidence type="ECO:0000313" key="2">
    <source>
        <dbReference type="Proteomes" id="UP001139089"/>
    </source>
</evidence>
<dbReference type="Proteomes" id="UP001139089">
    <property type="component" value="Unassembled WGS sequence"/>
</dbReference>
<dbReference type="EMBL" id="JAJOZR010000001">
    <property type="protein sequence ID" value="MCD7107539.1"/>
    <property type="molecule type" value="Genomic_DNA"/>
</dbReference>
<evidence type="ECO:0000313" key="1">
    <source>
        <dbReference type="EMBL" id="MCD7107539.1"/>
    </source>
</evidence>
<organism evidence="1 2">
    <name type="scientific">Rhizobium quercicola</name>
    <dbReference type="NCBI Taxonomy" id="2901226"/>
    <lineage>
        <taxon>Bacteria</taxon>
        <taxon>Pseudomonadati</taxon>
        <taxon>Pseudomonadota</taxon>
        <taxon>Alphaproteobacteria</taxon>
        <taxon>Hyphomicrobiales</taxon>
        <taxon>Rhizobiaceae</taxon>
        <taxon>Rhizobium/Agrobacterium group</taxon>
        <taxon>Rhizobium</taxon>
    </lineage>
</organism>
<protein>
    <submittedName>
        <fullName evidence="1">BrnA antitoxin family protein</fullName>
    </submittedName>
</protein>
<dbReference type="AlphaFoldDB" id="A0A9X1NPV1"/>
<name>A0A9X1NPV1_9HYPH</name>
<dbReference type="RefSeq" id="WP_110728796.1">
    <property type="nucleotide sequence ID" value="NZ_JAJOZR010000001.1"/>
</dbReference>
<dbReference type="Pfam" id="PF14384">
    <property type="entry name" value="BrnA_antitoxin"/>
    <property type="match status" value="1"/>
</dbReference>
<accession>A0A9X1NPV1</accession>
<reference evidence="1" key="1">
    <citation type="submission" date="2021-12" db="EMBL/GenBank/DDBJ databases">
        <authorList>
            <person name="Li Y."/>
        </authorList>
    </citation>
    <scope>NUCLEOTIDE SEQUENCE</scope>
    <source>
        <strain evidence="1">DKSPLA3</strain>
    </source>
</reference>